<keyword evidence="3 4" id="KW-0443">Lipid metabolism</keyword>
<evidence type="ECO:0000313" key="8">
    <source>
        <dbReference type="RefSeq" id="XP_064076125.1"/>
    </source>
</evidence>
<comment type="function">
    <text evidence="4">Catalyzes the reduction of fatty acyl-CoA to fatty alcohols.</text>
</comment>
<accession>A0ABM4AXU0</accession>
<keyword evidence="2 4" id="KW-0444">Lipid biosynthesis</keyword>
<comment type="similarity">
    <text evidence="1 4">Belongs to the fatty acyl-CoA reductase family.</text>
</comment>
<dbReference type="Pfam" id="PF07993">
    <property type="entry name" value="NAD_binding_4"/>
    <property type="match status" value="1"/>
</dbReference>
<dbReference type="InterPro" id="IPR036291">
    <property type="entry name" value="NAD(P)-bd_dom_sf"/>
</dbReference>
<name>A0ABM4AXU0_VANTA</name>
<organism evidence="7 8">
    <name type="scientific">Vanessa tameamea</name>
    <name type="common">Kamehameha butterfly</name>
    <dbReference type="NCBI Taxonomy" id="334116"/>
    <lineage>
        <taxon>Eukaryota</taxon>
        <taxon>Metazoa</taxon>
        <taxon>Ecdysozoa</taxon>
        <taxon>Arthropoda</taxon>
        <taxon>Hexapoda</taxon>
        <taxon>Insecta</taxon>
        <taxon>Pterygota</taxon>
        <taxon>Neoptera</taxon>
        <taxon>Endopterygota</taxon>
        <taxon>Lepidoptera</taxon>
        <taxon>Glossata</taxon>
        <taxon>Ditrysia</taxon>
        <taxon>Papilionoidea</taxon>
        <taxon>Nymphalidae</taxon>
        <taxon>Nymphalinae</taxon>
        <taxon>Vanessa</taxon>
    </lineage>
</organism>
<dbReference type="Pfam" id="PF03015">
    <property type="entry name" value="Sterile"/>
    <property type="match status" value="1"/>
</dbReference>
<dbReference type="EC" id="1.2.1.84" evidence="4"/>
<dbReference type="SUPFAM" id="SSF51735">
    <property type="entry name" value="NAD(P)-binding Rossmann-fold domains"/>
    <property type="match status" value="1"/>
</dbReference>
<feature type="domain" description="Thioester reductase (TE)" evidence="6">
    <location>
        <begin position="28"/>
        <end position="296"/>
    </location>
</feature>
<dbReference type="PANTHER" id="PTHR11011">
    <property type="entry name" value="MALE STERILITY PROTEIN 2-RELATED"/>
    <property type="match status" value="1"/>
</dbReference>
<protein>
    <recommendedName>
        <fullName evidence="4">Fatty acyl-CoA reductase</fullName>
        <ecNumber evidence="4">1.2.1.84</ecNumber>
    </recommendedName>
</protein>
<evidence type="ECO:0000256" key="2">
    <source>
        <dbReference type="ARBA" id="ARBA00022516"/>
    </source>
</evidence>
<dbReference type="Gene3D" id="3.40.50.720">
    <property type="entry name" value="NAD(P)-binding Rossmann-like Domain"/>
    <property type="match status" value="1"/>
</dbReference>
<sequence length="458" mass="52164">MRIDLIKTSQGKPYERVSDYYAGKSVFVTGGTGFLGKVLIERLLYNCTDIESIYVLIRGKKGFKSENRLQQMLDVPVFDKLKALKPNALKKIILIEGDITKPDLDIKSSDEQKLIDNVSVVFHSAATVRFVESFENIMKVNFEGTRHVMDLSKKIKNLETFLYLSTCFSNANKLVIDETIYPKPKTIDEVYSFIDNYGDNSEATENFINGYPNTYTLSKALCENYVDENRGTMKTIIVRPSIVTPVLKEPLPGWQDSWVAATATFSDIARGLTKVIYGDPNVVCDMIPVDYVCNFIIVAAARGNPSDDIIVYNSCSSSSNPITWKRGADLYLGESLRHGKYDLKPRPVEVSMSQLKVNLLTFILQTTPSFLADLWLRLKGESPKYLKMQKRPVLLRDILKYFSSTSYHIKSENSQKLIETLDKRDRAMFPCDPRTIAWQTYMPLFCRGIQKYLLKPKQ</sequence>
<dbReference type="GeneID" id="113391401"/>
<gene>
    <name evidence="8" type="primary">LOC113391401</name>
</gene>
<dbReference type="RefSeq" id="XP_064076125.1">
    <property type="nucleotide sequence ID" value="XM_064220055.1"/>
</dbReference>
<proteinExistence type="inferred from homology"/>
<evidence type="ECO:0000259" key="6">
    <source>
        <dbReference type="Pfam" id="PF07993"/>
    </source>
</evidence>
<dbReference type="PANTHER" id="PTHR11011:SF45">
    <property type="entry name" value="FATTY ACYL-COA REDUCTASE CG8306-RELATED"/>
    <property type="match status" value="1"/>
</dbReference>
<comment type="catalytic activity">
    <reaction evidence="4">
        <text>a long-chain fatty acyl-CoA + 2 NADPH + 2 H(+) = a long-chain primary fatty alcohol + 2 NADP(+) + CoA</text>
        <dbReference type="Rhea" id="RHEA:52716"/>
        <dbReference type="ChEBI" id="CHEBI:15378"/>
        <dbReference type="ChEBI" id="CHEBI:57287"/>
        <dbReference type="ChEBI" id="CHEBI:57783"/>
        <dbReference type="ChEBI" id="CHEBI:58349"/>
        <dbReference type="ChEBI" id="CHEBI:77396"/>
        <dbReference type="ChEBI" id="CHEBI:83139"/>
        <dbReference type="EC" id="1.2.1.84"/>
    </reaction>
</comment>
<reference evidence="8" key="1">
    <citation type="submission" date="2025-08" db="UniProtKB">
        <authorList>
            <consortium name="RefSeq"/>
        </authorList>
    </citation>
    <scope>IDENTIFICATION</scope>
    <source>
        <tissue evidence="8">Whole body</tissue>
    </source>
</reference>
<dbReference type="InterPro" id="IPR033640">
    <property type="entry name" value="FAR_C"/>
</dbReference>
<keyword evidence="7" id="KW-1185">Reference proteome</keyword>
<dbReference type="InterPro" id="IPR026055">
    <property type="entry name" value="FAR"/>
</dbReference>
<dbReference type="InterPro" id="IPR013120">
    <property type="entry name" value="FAR_NAD-bd"/>
</dbReference>
<dbReference type="CDD" id="cd09071">
    <property type="entry name" value="FAR_C"/>
    <property type="match status" value="1"/>
</dbReference>
<evidence type="ECO:0000256" key="4">
    <source>
        <dbReference type="RuleBase" id="RU363097"/>
    </source>
</evidence>
<evidence type="ECO:0000313" key="7">
    <source>
        <dbReference type="Proteomes" id="UP001652626"/>
    </source>
</evidence>
<evidence type="ECO:0000256" key="3">
    <source>
        <dbReference type="ARBA" id="ARBA00023098"/>
    </source>
</evidence>
<keyword evidence="4" id="KW-0560">Oxidoreductase</keyword>
<evidence type="ECO:0000259" key="5">
    <source>
        <dbReference type="Pfam" id="PF03015"/>
    </source>
</evidence>
<dbReference type="Proteomes" id="UP001652626">
    <property type="component" value="Chromosome 31"/>
</dbReference>
<feature type="domain" description="Fatty acyl-CoA reductase C-terminal" evidence="5">
    <location>
        <begin position="365"/>
        <end position="455"/>
    </location>
</feature>
<evidence type="ECO:0000256" key="1">
    <source>
        <dbReference type="ARBA" id="ARBA00005928"/>
    </source>
</evidence>
<dbReference type="CDD" id="cd05236">
    <property type="entry name" value="FAR-N_SDR_e"/>
    <property type="match status" value="1"/>
</dbReference>
<keyword evidence="4" id="KW-0521">NADP</keyword>